<feature type="region of interest" description="Disordered" evidence="4">
    <location>
        <begin position="1141"/>
        <end position="1170"/>
    </location>
</feature>
<dbReference type="GO" id="GO:0006397">
    <property type="term" value="P:mRNA processing"/>
    <property type="evidence" value="ECO:0007669"/>
    <property type="project" value="UniProtKB-KW"/>
</dbReference>
<dbReference type="OrthoDB" id="331600at2759"/>
<dbReference type="Gene3D" id="1.25.10.10">
    <property type="entry name" value="Leucine-rich Repeat Variant"/>
    <property type="match status" value="1"/>
</dbReference>
<accession>A0A7R9KCC0</accession>
<evidence type="ECO:0000256" key="4">
    <source>
        <dbReference type="SAM" id="MobiDB-lite"/>
    </source>
</evidence>
<feature type="domain" description="Symplekin/Pta1 N-terminal" evidence="5">
    <location>
        <begin position="161"/>
        <end position="380"/>
    </location>
</feature>
<reference evidence="7" key="1">
    <citation type="submission" date="2020-11" db="EMBL/GenBank/DDBJ databases">
        <authorList>
            <person name="Tran Van P."/>
        </authorList>
    </citation>
    <scope>NUCLEOTIDE SEQUENCE</scope>
</reference>
<protein>
    <recommendedName>
        <fullName evidence="9">Symplekin</fullName>
    </recommendedName>
</protein>
<sequence>MSAEVSEEVVENSVENRVIDLLNSSMYSSSESEKVSNLVRRKTMTTLPLDPFGLEEKMSAEVSEEVVENSVENRVIDLLNSSMYSSSESEKVSNLVKVQQLVLHNDLLDNFLDEILGFQNDRDVQVRRFVVGFVEKTCKKDCDYFPKVIMNLKVMFADDSPNVVKKAIQTSTQLYKEFLKWISSAKITDLVESTYEVWLQIKQHLFALLDTADNDGIRTQVIKFMEMIVICQTRKDQFSTGDDFCIDSMSANPLMDLDALEEEAKQVFEQLIIFHGTPHISSVNLMATMQTLTLIARQRSQPFFSKVIQALEALHANLPPTLAKSQVNSVRKQLKLQLLILLKHPIAWASPPFQTQISQLLTDLGASQSEINKCLNENRKRTIKTEPKDTEVKRIKLEVDDDEDDNEPPVIPPAKITRNEANTAIDITAEDIIPRLNVIANVSDLVLVSMLSLPDSMPDHFQASYTPVAAAGTTSQIKHLARLLSSQLTAAGLGKGVEEMVNKMTNASKKELNTEQNIEQNQKIAIVVGKTIAQELKKQEQQQQHHQQQQHQQKVRLQQSGKQLSGSVRLKQSNLSEITKPLSDELKQRMALEAINRILKDDKKVFFSTSQLETRVKLLAMLSSEYHDSSNIEYLIKSYAFENIRNRHEIIFNTLYNEFVLAKKRDNDFTHYSQYLSKTLQDLMTKTELKDRDHFLVKFYIECPLLTEQSIELLKHFILNDNLYALSVNIGIHILKELIKKKRKQSANLLALLLDLCLHPEKSDVRTQAVKTAKSLHESVNDNTIRLPIEKSALKTLRYLLEAKPPTLIDKENVGVWNDDIIKLCLVLYLSLLPTNHKLIHDLAVVYVGTSADTKRIILRVLEGPVKGMGMNSPELLLLVENCPKGAETLVTRIIHVLTDKQPPSSELVSRVRDLYQKRVPDVRFLIPVLNGLSKGEVIAALPKLIKLNPIVVKEVFNRLLGAHVESGTNFQSPLTPAELLVALHTIDSSKCEIKTIIKATNLCFAENNIYTAEVLAIVMQLLMECNPLPTLLMRTVIQSLSQYPRLIGFVMNILQRLILKQVWKQKKVWEGFIKCCQRTKPQSFQVLLQLPAPQLIAVFASSPDLQPGLKEHVESFTDHQRSHIPQQLLDIIFQSSESSEMIDEKQTIESNAEVSAQESEAPVVEQTST</sequence>
<feature type="domain" description="Symplekin C-terminal" evidence="6">
    <location>
        <begin position="922"/>
        <end position="1101"/>
    </location>
</feature>
<feature type="compositionally biased region" description="Polar residues" evidence="4">
    <location>
        <begin position="1149"/>
        <end position="1159"/>
    </location>
</feature>
<feature type="compositionally biased region" description="Low complexity" evidence="4">
    <location>
        <begin position="541"/>
        <end position="558"/>
    </location>
</feature>
<dbReference type="GO" id="GO:0005847">
    <property type="term" value="C:mRNA cleavage and polyadenylation specificity factor complex"/>
    <property type="evidence" value="ECO:0007669"/>
    <property type="project" value="TreeGrafter"/>
</dbReference>
<keyword evidence="2" id="KW-0507">mRNA processing</keyword>
<dbReference type="Pfam" id="PF11935">
    <property type="entry name" value="SYMPK_PTA1_N"/>
    <property type="match status" value="1"/>
</dbReference>
<keyword evidence="8" id="KW-1185">Reference proteome</keyword>
<dbReference type="InterPro" id="IPR016024">
    <property type="entry name" value="ARM-type_fold"/>
</dbReference>
<evidence type="ECO:0008006" key="9">
    <source>
        <dbReference type="Google" id="ProtNLM"/>
    </source>
</evidence>
<dbReference type="InterPro" id="IPR011989">
    <property type="entry name" value="ARM-like"/>
</dbReference>
<name>A0A7R9KCC0_9ACAR</name>
<dbReference type="PANTHER" id="PTHR15245">
    <property type="entry name" value="SYMPLEKIN-RELATED"/>
    <property type="match status" value="1"/>
</dbReference>
<dbReference type="Proteomes" id="UP000759131">
    <property type="component" value="Unassembled WGS sequence"/>
</dbReference>
<dbReference type="InterPro" id="IPR032460">
    <property type="entry name" value="Symplekin/Pta1_N"/>
</dbReference>
<evidence type="ECO:0000259" key="5">
    <source>
        <dbReference type="Pfam" id="PF11935"/>
    </source>
</evidence>
<dbReference type="PANTHER" id="PTHR15245:SF20">
    <property type="entry name" value="SYMPLEKIN"/>
    <property type="match status" value="1"/>
</dbReference>
<keyword evidence="3" id="KW-0539">Nucleus</keyword>
<proteinExistence type="predicted"/>
<evidence type="ECO:0000256" key="2">
    <source>
        <dbReference type="ARBA" id="ARBA00022664"/>
    </source>
</evidence>
<feature type="region of interest" description="Disordered" evidence="4">
    <location>
        <begin position="537"/>
        <end position="558"/>
    </location>
</feature>
<dbReference type="SUPFAM" id="SSF48371">
    <property type="entry name" value="ARM repeat"/>
    <property type="match status" value="1"/>
</dbReference>
<evidence type="ECO:0000313" key="8">
    <source>
        <dbReference type="Proteomes" id="UP000759131"/>
    </source>
</evidence>
<evidence type="ECO:0000256" key="3">
    <source>
        <dbReference type="ARBA" id="ARBA00023242"/>
    </source>
</evidence>
<gene>
    <name evidence="7" type="ORF">OSB1V03_LOCUS916</name>
</gene>
<evidence type="ECO:0000313" key="7">
    <source>
        <dbReference type="EMBL" id="CAD7620430.1"/>
    </source>
</evidence>
<evidence type="ECO:0000259" key="6">
    <source>
        <dbReference type="Pfam" id="PF12295"/>
    </source>
</evidence>
<dbReference type="EMBL" id="CAJPIZ010000229">
    <property type="protein sequence ID" value="CAG2100860.1"/>
    <property type="molecule type" value="Genomic_DNA"/>
</dbReference>
<dbReference type="InterPro" id="IPR022075">
    <property type="entry name" value="Symplekin_C"/>
</dbReference>
<organism evidence="7">
    <name type="scientific">Medioppia subpectinata</name>
    <dbReference type="NCBI Taxonomy" id="1979941"/>
    <lineage>
        <taxon>Eukaryota</taxon>
        <taxon>Metazoa</taxon>
        <taxon>Ecdysozoa</taxon>
        <taxon>Arthropoda</taxon>
        <taxon>Chelicerata</taxon>
        <taxon>Arachnida</taxon>
        <taxon>Acari</taxon>
        <taxon>Acariformes</taxon>
        <taxon>Sarcoptiformes</taxon>
        <taxon>Oribatida</taxon>
        <taxon>Brachypylina</taxon>
        <taxon>Oppioidea</taxon>
        <taxon>Oppiidae</taxon>
        <taxon>Medioppia</taxon>
    </lineage>
</organism>
<dbReference type="EMBL" id="OC854804">
    <property type="protein sequence ID" value="CAD7620430.1"/>
    <property type="molecule type" value="Genomic_DNA"/>
</dbReference>
<dbReference type="InterPro" id="IPR021850">
    <property type="entry name" value="Symplekin/Pta1"/>
</dbReference>
<comment type="subcellular location">
    <subcellularLocation>
        <location evidence="1">Nucleus</location>
    </subcellularLocation>
</comment>
<dbReference type="Pfam" id="PF12295">
    <property type="entry name" value="Symplekin_C"/>
    <property type="match status" value="1"/>
</dbReference>
<evidence type="ECO:0000256" key="1">
    <source>
        <dbReference type="ARBA" id="ARBA00004123"/>
    </source>
</evidence>
<dbReference type="AlphaFoldDB" id="A0A7R9KCC0"/>